<evidence type="ECO:0000313" key="2">
    <source>
        <dbReference type="Proteomes" id="UP000708208"/>
    </source>
</evidence>
<keyword evidence="2" id="KW-1185">Reference proteome</keyword>
<accession>A0A8J2KB64</accession>
<proteinExistence type="predicted"/>
<comment type="caution">
    <text evidence="1">The sequence shown here is derived from an EMBL/GenBank/DDBJ whole genome shotgun (WGS) entry which is preliminary data.</text>
</comment>
<protein>
    <submittedName>
        <fullName evidence="1">Uncharacterized protein</fullName>
    </submittedName>
</protein>
<sequence>MDYRQYSCYTLIIRSANLLAKQTCAT</sequence>
<gene>
    <name evidence="1" type="ORF">AFUS01_LOCUS12854</name>
</gene>
<evidence type="ECO:0000313" key="1">
    <source>
        <dbReference type="EMBL" id="CAG7723790.1"/>
    </source>
</evidence>
<name>A0A8J2KB64_9HEXA</name>
<feature type="non-terminal residue" evidence="1">
    <location>
        <position position="1"/>
    </location>
</feature>
<dbReference type="Proteomes" id="UP000708208">
    <property type="component" value="Unassembled WGS sequence"/>
</dbReference>
<organism evidence="1 2">
    <name type="scientific">Allacma fusca</name>
    <dbReference type="NCBI Taxonomy" id="39272"/>
    <lineage>
        <taxon>Eukaryota</taxon>
        <taxon>Metazoa</taxon>
        <taxon>Ecdysozoa</taxon>
        <taxon>Arthropoda</taxon>
        <taxon>Hexapoda</taxon>
        <taxon>Collembola</taxon>
        <taxon>Symphypleona</taxon>
        <taxon>Sminthuridae</taxon>
        <taxon>Allacma</taxon>
    </lineage>
</organism>
<dbReference type="AlphaFoldDB" id="A0A8J2KB64"/>
<dbReference type="EMBL" id="CAJVCH010102619">
    <property type="protein sequence ID" value="CAG7723790.1"/>
    <property type="molecule type" value="Genomic_DNA"/>
</dbReference>
<reference evidence="1" key="1">
    <citation type="submission" date="2021-06" db="EMBL/GenBank/DDBJ databases">
        <authorList>
            <person name="Hodson N. C."/>
            <person name="Mongue J. A."/>
            <person name="Jaron S. K."/>
        </authorList>
    </citation>
    <scope>NUCLEOTIDE SEQUENCE</scope>
</reference>